<dbReference type="Proteomes" id="UP000572051">
    <property type="component" value="Unassembled WGS sequence"/>
</dbReference>
<feature type="transmembrane region" description="Helical" evidence="1">
    <location>
        <begin position="141"/>
        <end position="158"/>
    </location>
</feature>
<protein>
    <submittedName>
        <fullName evidence="2">Uncharacterized protein</fullName>
    </submittedName>
</protein>
<evidence type="ECO:0000313" key="2">
    <source>
        <dbReference type="EMBL" id="NYJ37061.1"/>
    </source>
</evidence>
<keyword evidence="1" id="KW-0472">Membrane</keyword>
<feature type="transmembrane region" description="Helical" evidence="1">
    <location>
        <begin position="62"/>
        <end position="88"/>
    </location>
</feature>
<sequence length="196" mass="19470">MYTKALLRSSAALGLLSGAFMALPAVVELVTGETALTSLLLGLSPALAVPLAAALHARQIHAVGAFGTVAHLVNLLGLGLFGGAAYSLNIALFHLDAAVLGELMGGPAGLVVLACGLVFALGSVLFGVSMVRARVHPRVPAWGHAVALPALAVAAPLPDSPLTIAVHVLAGASVAWLAAVLWARAEAPVPAVPAAA</sequence>
<organism evidence="2 3">
    <name type="scientific">Nocardiopsis aegyptia</name>
    <dbReference type="NCBI Taxonomy" id="220378"/>
    <lineage>
        <taxon>Bacteria</taxon>
        <taxon>Bacillati</taxon>
        <taxon>Actinomycetota</taxon>
        <taxon>Actinomycetes</taxon>
        <taxon>Streptosporangiales</taxon>
        <taxon>Nocardiopsidaceae</taxon>
        <taxon>Nocardiopsis</taxon>
    </lineage>
</organism>
<comment type="caution">
    <text evidence="2">The sequence shown here is derived from an EMBL/GenBank/DDBJ whole genome shotgun (WGS) entry which is preliminary data.</text>
</comment>
<dbReference type="EMBL" id="JACCFS010000001">
    <property type="protein sequence ID" value="NYJ37061.1"/>
    <property type="molecule type" value="Genomic_DNA"/>
</dbReference>
<accession>A0A7Z0ERP2</accession>
<dbReference type="RefSeq" id="WP_179827451.1">
    <property type="nucleotide sequence ID" value="NZ_JACCFS010000001.1"/>
</dbReference>
<keyword evidence="3" id="KW-1185">Reference proteome</keyword>
<gene>
    <name evidence="2" type="ORF">HNR10_004942</name>
</gene>
<keyword evidence="1" id="KW-0812">Transmembrane</keyword>
<evidence type="ECO:0000313" key="3">
    <source>
        <dbReference type="Proteomes" id="UP000572051"/>
    </source>
</evidence>
<keyword evidence="1" id="KW-1133">Transmembrane helix</keyword>
<feature type="transmembrane region" description="Helical" evidence="1">
    <location>
        <begin position="164"/>
        <end position="183"/>
    </location>
</feature>
<dbReference type="AlphaFoldDB" id="A0A7Z0ERP2"/>
<evidence type="ECO:0000256" key="1">
    <source>
        <dbReference type="SAM" id="Phobius"/>
    </source>
</evidence>
<name>A0A7Z0ERP2_9ACTN</name>
<feature type="transmembrane region" description="Helical" evidence="1">
    <location>
        <begin position="34"/>
        <end position="55"/>
    </location>
</feature>
<proteinExistence type="predicted"/>
<reference evidence="2 3" key="1">
    <citation type="submission" date="2020-07" db="EMBL/GenBank/DDBJ databases">
        <title>Sequencing the genomes of 1000 actinobacteria strains.</title>
        <authorList>
            <person name="Klenk H.-P."/>
        </authorList>
    </citation>
    <scope>NUCLEOTIDE SEQUENCE [LARGE SCALE GENOMIC DNA]</scope>
    <source>
        <strain evidence="2 3">DSM 44442</strain>
    </source>
</reference>
<feature type="transmembrane region" description="Helical" evidence="1">
    <location>
        <begin position="108"/>
        <end position="129"/>
    </location>
</feature>